<keyword evidence="1" id="KW-0677">Repeat</keyword>
<sequence>MAGGRLSGPPGNYSELAPRMVLALKRQDVMAVKNLLEEGYRKLINAKLKHSDDARRSIAEPCVYKETALCVAIRVGQDKLEDLLNPLLHSGADPNKRSEEITATRHSVVSPLLLLCQKSPSLIYKLLEAGADIDATALKVQIPEEEGGSMLFIYRSCLYWAIDRDQASLVKMLIQYGADTSLMDDQGNRPIHHCCWESVQMDCAWEVIKGGGLISTKENTVLNDKRVSNQPSLFRTLLWQLHVEPDAQMLVKILRMLVIWGYGVHTIEAHQIVSTLHLADITMVEDPENFKSFVQWFEEKVKNPHTLKHSCCLSIRTALGSKKLRDKIYSLPLPHQLQIHLSMEDCI</sequence>
<dbReference type="Proteomes" id="UP000085678">
    <property type="component" value="Unplaced"/>
</dbReference>
<dbReference type="InterPro" id="IPR001496">
    <property type="entry name" value="SOCS_box"/>
</dbReference>
<feature type="domain" description="SOCS box" evidence="4">
    <location>
        <begin position="297"/>
        <end position="341"/>
    </location>
</feature>
<dbReference type="Pfam" id="PF00023">
    <property type="entry name" value="Ank"/>
    <property type="match status" value="1"/>
</dbReference>
<dbReference type="InParanoid" id="A0A1S3HJI0"/>
<dbReference type="Pfam" id="PF07525">
    <property type="entry name" value="SOCS_box"/>
    <property type="match status" value="1"/>
</dbReference>
<feature type="repeat" description="ANK" evidence="3">
    <location>
        <begin position="153"/>
        <end position="185"/>
    </location>
</feature>
<name>A0A1S3HJI0_LINAN</name>
<dbReference type="InterPro" id="IPR051165">
    <property type="entry name" value="Multifunctional_ANK_Repeat"/>
</dbReference>
<gene>
    <name evidence="6" type="primary">LOC106155361</name>
</gene>
<dbReference type="Gene3D" id="1.25.40.20">
    <property type="entry name" value="Ankyrin repeat-containing domain"/>
    <property type="match status" value="1"/>
</dbReference>
<dbReference type="PROSITE" id="PS50225">
    <property type="entry name" value="SOCS"/>
    <property type="match status" value="1"/>
</dbReference>
<dbReference type="SMART" id="SM00248">
    <property type="entry name" value="ANK"/>
    <property type="match status" value="4"/>
</dbReference>
<keyword evidence="5" id="KW-1185">Reference proteome</keyword>
<dbReference type="PANTHER" id="PTHR24123:SF33">
    <property type="entry name" value="PROTEIN HOS4"/>
    <property type="match status" value="1"/>
</dbReference>
<dbReference type="InterPro" id="IPR002110">
    <property type="entry name" value="Ankyrin_rpt"/>
</dbReference>
<dbReference type="RefSeq" id="XP_013385611.1">
    <property type="nucleotide sequence ID" value="XM_013530157.2"/>
</dbReference>
<dbReference type="SUPFAM" id="SSF48403">
    <property type="entry name" value="Ankyrin repeat"/>
    <property type="match status" value="1"/>
</dbReference>
<dbReference type="InterPro" id="IPR036770">
    <property type="entry name" value="Ankyrin_rpt-contain_sf"/>
</dbReference>
<evidence type="ECO:0000256" key="3">
    <source>
        <dbReference type="PROSITE-ProRule" id="PRU00023"/>
    </source>
</evidence>
<evidence type="ECO:0000313" key="6">
    <source>
        <dbReference type="RefSeq" id="XP_013385611.1"/>
    </source>
</evidence>
<protein>
    <submittedName>
        <fullName evidence="6">Uncharacterized protein LOC106155361</fullName>
    </submittedName>
</protein>
<reference evidence="6" key="1">
    <citation type="submission" date="2025-08" db="UniProtKB">
        <authorList>
            <consortium name="RefSeq"/>
        </authorList>
    </citation>
    <scope>IDENTIFICATION</scope>
    <source>
        <tissue evidence="6">Gonads</tissue>
    </source>
</reference>
<dbReference type="CDD" id="cd03587">
    <property type="entry name" value="SOCS"/>
    <property type="match status" value="1"/>
</dbReference>
<evidence type="ECO:0000259" key="4">
    <source>
        <dbReference type="PROSITE" id="PS50225"/>
    </source>
</evidence>
<proteinExistence type="predicted"/>
<evidence type="ECO:0000256" key="1">
    <source>
        <dbReference type="ARBA" id="ARBA00022737"/>
    </source>
</evidence>
<evidence type="ECO:0000313" key="5">
    <source>
        <dbReference type="Proteomes" id="UP000085678"/>
    </source>
</evidence>
<dbReference type="AlphaFoldDB" id="A0A1S3HJI0"/>
<dbReference type="SMART" id="SM00969">
    <property type="entry name" value="SOCS_box"/>
    <property type="match status" value="1"/>
</dbReference>
<keyword evidence="2 3" id="KW-0040">ANK repeat</keyword>
<organism evidence="5 6">
    <name type="scientific">Lingula anatina</name>
    <name type="common">Brachiopod</name>
    <name type="synonym">Lingula unguis</name>
    <dbReference type="NCBI Taxonomy" id="7574"/>
    <lineage>
        <taxon>Eukaryota</taxon>
        <taxon>Metazoa</taxon>
        <taxon>Spiralia</taxon>
        <taxon>Lophotrochozoa</taxon>
        <taxon>Brachiopoda</taxon>
        <taxon>Linguliformea</taxon>
        <taxon>Lingulata</taxon>
        <taxon>Lingulida</taxon>
        <taxon>Linguloidea</taxon>
        <taxon>Lingulidae</taxon>
        <taxon>Lingula</taxon>
    </lineage>
</organism>
<evidence type="ECO:0000256" key="2">
    <source>
        <dbReference type="ARBA" id="ARBA00023043"/>
    </source>
</evidence>
<dbReference type="GeneID" id="106155361"/>
<dbReference type="KEGG" id="lak:106155361"/>
<dbReference type="PROSITE" id="PS50088">
    <property type="entry name" value="ANK_REPEAT"/>
    <property type="match status" value="1"/>
</dbReference>
<accession>A0A1S3HJI0</accession>
<dbReference type="PANTHER" id="PTHR24123">
    <property type="entry name" value="ANKYRIN REPEAT-CONTAINING"/>
    <property type="match status" value="1"/>
</dbReference>